<dbReference type="HOGENOM" id="CLU_088880_0_0_11"/>
<dbReference type="PROSITE" id="PS00389">
    <property type="entry name" value="ATPASE_DELTA"/>
    <property type="match status" value="1"/>
</dbReference>
<evidence type="ECO:0000256" key="2">
    <source>
        <dbReference type="ARBA" id="ARBA00022448"/>
    </source>
</evidence>
<protein>
    <recommendedName>
        <fullName evidence="8">ATP synthase subunit delta</fullName>
    </recommendedName>
    <alternativeName>
        <fullName evidence="8">ATP synthase F(1) sector subunit delta</fullName>
    </alternativeName>
    <alternativeName>
        <fullName evidence="8">F-type ATPase subunit delta</fullName>
        <shortName evidence="8">F-ATPase subunit delta</shortName>
    </alternativeName>
</protein>
<dbReference type="Proteomes" id="UP000009888">
    <property type="component" value="Unassembled WGS sequence"/>
</dbReference>
<keyword evidence="6 8" id="KW-0139">CF(1)</keyword>
<dbReference type="AlphaFoldDB" id="K9EI79"/>
<organism evidence="9 10">
    <name type="scientific">Actinobaculum massiliense ACS-171-V-Col2</name>
    <dbReference type="NCBI Taxonomy" id="883066"/>
    <lineage>
        <taxon>Bacteria</taxon>
        <taxon>Bacillati</taxon>
        <taxon>Actinomycetota</taxon>
        <taxon>Actinomycetes</taxon>
        <taxon>Actinomycetales</taxon>
        <taxon>Actinomycetaceae</taxon>
        <taxon>Actinobaculum</taxon>
    </lineage>
</organism>
<proteinExistence type="inferred from homology"/>
<keyword evidence="10" id="KW-1185">Reference proteome</keyword>
<keyword evidence="5 8" id="KW-0472">Membrane</keyword>
<dbReference type="GO" id="GO:0045259">
    <property type="term" value="C:proton-transporting ATP synthase complex"/>
    <property type="evidence" value="ECO:0007669"/>
    <property type="project" value="UniProtKB-KW"/>
</dbReference>
<dbReference type="PANTHER" id="PTHR11910">
    <property type="entry name" value="ATP SYNTHASE DELTA CHAIN"/>
    <property type="match status" value="1"/>
</dbReference>
<keyword evidence="3 8" id="KW-0375">Hydrogen ion transport</keyword>
<dbReference type="Pfam" id="PF00213">
    <property type="entry name" value="OSCP"/>
    <property type="match status" value="1"/>
</dbReference>
<dbReference type="eggNOG" id="COG0712">
    <property type="taxonomic scope" value="Bacteria"/>
</dbReference>
<dbReference type="RefSeq" id="WP_007000601.1">
    <property type="nucleotide sequence ID" value="NZ_JH992955.1"/>
</dbReference>
<dbReference type="EMBL" id="AGWL01000002">
    <property type="protein sequence ID" value="EKU95596.1"/>
    <property type="molecule type" value="Genomic_DNA"/>
</dbReference>
<dbReference type="PATRIC" id="fig|883066.3.peg.401"/>
<dbReference type="GO" id="GO:0046933">
    <property type="term" value="F:proton-transporting ATP synthase activity, rotational mechanism"/>
    <property type="evidence" value="ECO:0007669"/>
    <property type="project" value="UniProtKB-UniRule"/>
</dbReference>
<dbReference type="InterPro" id="IPR000711">
    <property type="entry name" value="ATPase_OSCP/dsu"/>
</dbReference>
<dbReference type="InterPro" id="IPR020781">
    <property type="entry name" value="ATPase_OSCP/d_CS"/>
</dbReference>
<dbReference type="GO" id="GO:0005886">
    <property type="term" value="C:plasma membrane"/>
    <property type="evidence" value="ECO:0007669"/>
    <property type="project" value="UniProtKB-SubCell"/>
</dbReference>
<dbReference type="STRING" id="202789.GCA_001457435_01754"/>
<comment type="caution">
    <text evidence="9">The sequence shown here is derived from an EMBL/GenBank/DDBJ whole genome shotgun (WGS) entry which is preliminary data.</text>
</comment>
<comment type="subcellular location">
    <subcellularLocation>
        <location evidence="8">Cell membrane</location>
        <topology evidence="8">Peripheral membrane protein</topology>
    </subcellularLocation>
    <subcellularLocation>
        <location evidence="1">Membrane</location>
    </subcellularLocation>
</comment>
<evidence type="ECO:0000256" key="1">
    <source>
        <dbReference type="ARBA" id="ARBA00004370"/>
    </source>
</evidence>
<gene>
    <name evidence="8" type="primary">atpH</name>
    <name evidence="9" type="ORF">HMPREF9233_00383</name>
</gene>
<evidence type="ECO:0000256" key="3">
    <source>
        <dbReference type="ARBA" id="ARBA00022781"/>
    </source>
</evidence>
<keyword evidence="2 8" id="KW-0813">Transport</keyword>
<comment type="function">
    <text evidence="8">This protein is part of the stalk that links CF(0) to CF(1). It either transmits conformational changes from CF(0) to CF(1) or is implicated in proton conduction.</text>
</comment>
<accession>K9EI79</accession>
<evidence type="ECO:0000256" key="4">
    <source>
        <dbReference type="ARBA" id="ARBA00023065"/>
    </source>
</evidence>
<evidence type="ECO:0000313" key="9">
    <source>
        <dbReference type="EMBL" id="EKU95596.1"/>
    </source>
</evidence>
<evidence type="ECO:0000313" key="10">
    <source>
        <dbReference type="Proteomes" id="UP000009888"/>
    </source>
</evidence>
<keyword evidence="4 8" id="KW-0406">Ion transport</keyword>
<reference evidence="9 10" key="1">
    <citation type="submission" date="2012-09" db="EMBL/GenBank/DDBJ databases">
        <title>The Genome Sequence of Actinobaculum massiliae ACS-171-V-COL2.</title>
        <authorList>
            <consortium name="The Broad Institute Genome Sequencing Platform"/>
            <person name="Earl A."/>
            <person name="Ward D."/>
            <person name="Feldgarden M."/>
            <person name="Gevers D."/>
            <person name="Saerens B."/>
            <person name="Vaneechoutte M."/>
            <person name="Walker B."/>
            <person name="Young S.K."/>
            <person name="Zeng Q."/>
            <person name="Gargeya S."/>
            <person name="Fitzgerald M."/>
            <person name="Haas B."/>
            <person name="Abouelleil A."/>
            <person name="Alvarado L."/>
            <person name="Arachchi H.M."/>
            <person name="Berlin A."/>
            <person name="Chapman S.B."/>
            <person name="Goldberg J."/>
            <person name="Griggs A."/>
            <person name="Gujja S."/>
            <person name="Hansen M."/>
            <person name="Howarth C."/>
            <person name="Imamovic A."/>
            <person name="Larimer J."/>
            <person name="McCowen C."/>
            <person name="Montmayeur A."/>
            <person name="Murphy C."/>
            <person name="Neiman D."/>
            <person name="Pearson M."/>
            <person name="Priest M."/>
            <person name="Roberts A."/>
            <person name="Saif S."/>
            <person name="Shea T."/>
            <person name="Sisk P."/>
            <person name="Sykes S."/>
            <person name="Wortman J."/>
            <person name="Nusbaum C."/>
            <person name="Birren B."/>
        </authorList>
    </citation>
    <scope>NUCLEOTIDE SEQUENCE [LARGE SCALE GENOMIC DNA]</scope>
    <source>
        <strain evidence="10">ACS-171-V-Col2</strain>
    </source>
</reference>
<dbReference type="HAMAP" id="MF_01416">
    <property type="entry name" value="ATP_synth_delta_bact"/>
    <property type="match status" value="1"/>
</dbReference>
<keyword evidence="7 8" id="KW-0066">ATP synthesis</keyword>
<evidence type="ECO:0000256" key="7">
    <source>
        <dbReference type="ARBA" id="ARBA00023310"/>
    </source>
</evidence>
<evidence type="ECO:0000256" key="5">
    <source>
        <dbReference type="ARBA" id="ARBA00023136"/>
    </source>
</evidence>
<name>K9EI79_9ACTO</name>
<evidence type="ECO:0000256" key="6">
    <source>
        <dbReference type="ARBA" id="ARBA00023196"/>
    </source>
</evidence>
<keyword evidence="8" id="KW-1003">Cell membrane</keyword>
<evidence type="ECO:0000256" key="8">
    <source>
        <dbReference type="HAMAP-Rule" id="MF_01416"/>
    </source>
</evidence>
<comment type="function">
    <text evidence="8">F(1)F(0) ATP synthase produces ATP from ADP in the presence of a proton or sodium gradient. F-type ATPases consist of two structural domains, F(1) containing the extramembraneous catalytic core and F(0) containing the membrane proton channel, linked together by a central stalk and a peripheral stalk. During catalysis, ATP synthesis in the catalytic domain of F(1) is coupled via a rotary mechanism of the central stalk subunits to proton translocation.</text>
</comment>
<comment type="similarity">
    <text evidence="8">Belongs to the ATPase delta chain family.</text>
</comment>
<sequence length="284" mass="31681">MQLRSSRSRRSAHTLGQKWGALRPEGDLRGQEMAREIYLATNMLTQSVALLRVLNDTTRSLWSRQELVAKILGGKLSENVVRLVQEAIALPWTEDDDAPWALEWVAAGALIRQARGRNELGRLEDELFAAIRVFRKEPRIRVAVEDIYGYPEDARVRLALSLFKDMTSEGLELIEWAVRDSVESGVVDTLRAYAEMTAELSGKSTATVYAATELTQEQCSRLQRLLSRFYGKEISIHVTVEPELIGGLRIHHGAEVIDASLLQKMKNVNASVARIPASAGTGKE</sequence>